<keyword evidence="4" id="KW-1185">Reference proteome</keyword>
<dbReference type="Proteomes" id="UP001597478">
    <property type="component" value="Unassembled WGS sequence"/>
</dbReference>
<feature type="compositionally biased region" description="Basic and acidic residues" evidence="1">
    <location>
        <begin position="1"/>
        <end position="10"/>
    </location>
</feature>
<evidence type="ECO:0000313" key="4">
    <source>
        <dbReference type="Proteomes" id="UP001597478"/>
    </source>
</evidence>
<evidence type="ECO:0000313" key="3">
    <source>
        <dbReference type="EMBL" id="MFD2799196.1"/>
    </source>
</evidence>
<dbReference type="Gene3D" id="3.10.129.10">
    <property type="entry name" value="Hotdog Thioesterase"/>
    <property type="match status" value="1"/>
</dbReference>
<feature type="region of interest" description="Disordered" evidence="1">
    <location>
        <begin position="1"/>
        <end position="22"/>
    </location>
</feature>
<dbReference type="PANTHER" id="PTHR11066:SF34">
    <property type="entry name" value="ACYL-COENZYME A THIOESTERASE 8"/>
    <property type="match status" value="1"/>
</dbReference>
<dbReference type="InterPro" id="IPR049450">
    <property type="entry name" value="ACOT8-like_C"/>
</dbReference>
<dbReference type="EMBL" id="JBHUOF010000007">
    <property type="protein sequence ID" value="MFD2799196.1"/>
    <property type="molecule type" value="Genomic_DNA"/>
</dbReference>
<feature type="region of interest" description="Disordered" evidence="1">
    <location>
        <begin position="41"/>
        <end position="64"/>
    </location>
</feature>
<proteinExistence type="predicted"/>
<dbReference type="InterPro" id="IPR029069">
    <property type="entry name" value="HotDog_dom_sf"/>
</dbReference>
<name>A0ABW5WA91_9PSEU</name>
<dbReference type="PANTHER" id="PTHR11066">
    <property type="entry name" value="ACYL-COA THIOESTERASE"/>
    <property type="match status" value="1"/>
</dbReference>
<dbReference type="SUPFAM" id="SSF54637">
    <property type="entry name" value="Thioesterase/thiol ester dehydrase-isomerase"/>
    <property type="match status" value="1"/>
</dbReference>
<comment type="caution">
    <text evidence="3">The sequence shown here is derived from an EMBL/GenBank/DDBJ whole genome shotgun (WGS) entry which is preliminary data.</text>
</comment>
<protein>
    <recommendedName>
        <fullName evidence="2">Acyl-CoA thioesterase-like C-terminal domain-containing protein</fullName>
    </recommendedName>
</protein>
<reference evidence="4" key="1">
    <citation type="journal article" date="2019" name="Int. J. Syst. Evol. Microbiol.">
        <title>The Global Catalogue of Microorganisms (GCM) 10K type strain sequencing project: providing services to taxonomists for standard genome sequencing and annotation.</title>
        <authorList>
            <consortium name="The Broad Institute Genomics Platform"/>
            <consortium name="The Broad Institute Genome Sequencing Center for Infectious Disease"/>
            <person name="Wu L."/>
            <person name="Ma J."/>
        </authorList>
    </citation>
    <scope>NUCLEOTIDE SEQUENCE [LARGE SCALE GENOMIC DNA]</scope>
    <source>
        <strain evidence="4">IBRC-M 10906</strain>
    </source>
</reference>
<evidence type="ECO:0000259" key="2">
    <source>
        <dbReference type="Pfam" id="PF20789"/>
    </source>
</evidence>
<gene>
    <name evidence="3" type="ORF">ACFS2C_07320</name>
</gene>
<sequence>MRARGVELRRGCPQPGDGFEPRVLAPTAPATSRNMHDLWARPRAATPEAVSAPPPCSPTSATSHSPRCCCVRAGGRSDAAGMRSLDHVVRFHNEVRLDDWWLHAKTAPAVGDLRRLAQGRIFHRDGTLLATVVPEGLLHGRR</sequence>
<dbReference type="RefSeq" id="WP_377513993.1">
    <property type="nucleotide sequence ID" value="NZ_JBHUOF010000007.1"/>
</dbReference>
<accession>A0ABW5WA91</accession>
<feature type="domain" description="Acyl-CoA thioesterase-like C-terminal" evidence="2">
    <location>
        <begin position="17"/>
        <end position="135"/>
    </location>
</feature>
<dbReference type="Pfam" id="PF20789">
    <property type="entry name" value="4HBT_3C"/>
    <property type="match status" value="1"/>
</dbReference>
<organism evidence="3 4">
    <name type="scientific">Prauserella oleivorans</name>
    <dbReference type="NCBI Taxonomy" id="1478153"/>
    <lineage>
        <taxon>Bacteria</taxon>
        <taxon>Bacillati</taxon>
        <taxon>Actinomycetota</taxon>
        <taxon>Actinomycetes</taxon>
        <taxon>Pseudonocardiales</taxon>
        <taxon>Pseudonocardiaceae</taxon>
        <taxon>Prauserella</taxon>
    </lineage>
</organism>
<evidence type="ECO:0000256" key="1">
    <source>
        <dbReference type="SAM" id="MobiDB-lite"/>
    </source>
</evidence>
<dbReference type="InterPro" id="IPR003703">
    <property type="entry name" value="Acyl_CoA_thio"/>
</dbReference>
<dbReference type="CDD" id="cd03444">
    <property type="entry name" value="Thioesterase_II_repeat1"/>
    <property type="match status" value="1"/>
</dbReference>